<evidence type="ECO:0000313" key="4">
    <source>
        <dbReference type="EMBL" id="GGT88469.1"/>
    </source>
</evidence>
<dbReference type="AlphaFoldDB" id="A0A918HP79"/>
<keyword evidence="2" id="KW-0472">Membrane</keyword>
<keyword evidence="2" id="KW-1133">Transmembrane helix</keyword>
<comment type="caution">
    <text evidence="4">The sequence shown here is derived from an EMBL/GenBank/DDBJ whole genome shotgun (WGS) entry which is preliminary data.</text>
</comment>
<accession>A0A918HP79</accession>
<dbReference type="EMBL" id="BMSA01000035">
    <property type="protein sequence ID" value="GGT88469.1"/>
    <property type="molecule type" value="Genomic_DNA"/>
</dbReference>
<proteinExistence type="predicted"/>
<keyword evidence="5" id="KW-1185">Reference proteome</keyword>
<keyword evidence="3" id="KW-0732">Signal</keyword>
<organism evidence="4 5">
    <name type="scientific">Streptomyces phaeofaciens</name>
    <dbReference type="NCBI Taxonomy" id="68254"/>
    <lineage>
        <taxon>Bacteria</taxon>
        <taxon>Bacillati</taxon>
        <taxon>Actinomycetota</taxon>
        <taxon>Actinomycetes</taxon>
        <taxon>Kitasatosporales</taxon>
        <taxon>Streptomycetaceae</taxon>
        <taxon>Streptomyces</taxon>
    </lineage>
</organism>
<feature type="compositionally biased region" description="Pro residues" evidence="1">
    <location>
        <begin position="151"/>
        <end position="161"/>
    </location>
</feature>
<evidence type="ECO:0000256" key="1">
    <source>
        <dbReference type="SAM" id="MobiDB-lite"/>
    </source>
</evidence>
<evidence type="ECO:0000313" key="5">
    <source>
        <dbReference type="Proteomes" id="UP000646776"/>
    </source>
</evidence>
<feature type="region of interest" description="Disordered" evidence="1">
    <location>
        <begin position="103"/>
        <end position="199"/>
    </location>
</feature>
<evidence type="ECO:0008006" key="6">
    <source>
        <dbReference type="Google" id="ProtNLM"/>
    </source>
</evidence>
<dbReference type="Proteomes" id="UP000646776">
    <property type="component" value="Unassembled WGS sequence"/>
</dbReference>
<evidence type="ECO:0000256" key="2">
    <source>
        <dbReference type="SAM" id="Phobius"/>
    </source>
</evidence>
<gene>
    <name evidence="4" type="ORF">GCM10010226_78480</name>
</gene>
<name>A0A918HP79_9ACTN</name>
<dbReference type="RefSeq" id="WP_189717417.1">
    <property type="nucleotide sequence ID" value="NZ_BMSA01000035.1"/>
</dbReference>
<reference evidence="4" key="2">
    <citation type="submission" date="2020-09" db="EMBL/GenBank/DDBJ databases">
        <authorList>
            <person name="Sun Q."/>
            <person name="Ohkuma M."/>
        </authorList>
    </citation>
    <scope>NUCLEOTIDE SEQUENCE</scope>
    <source>
        <strain evidence="4">JCM 4125</strain>
    </source>
</reference>
<reference evidence="4" key="1">
    <citation type="journal article" date="2014" name="Int. J. Syst. Evol. Microbiol.">
        <title>Complete genome sequence of Corynebacterium casei LMG S-19264T (=DSM 44701T), isolated from a smear-ripened cheese.</title>
        <authorList>
            <consortium name="US DOE Joint Genome Institute (JGI-PGF)"/>
            <person name="Walter F."/>
            <person name="Albersmeier A."/>
            <person name="Kalinowski J."/>
            <person name="Ruckert C."/>
        </authorList>
    </citation>
    <scope>NUCLEOTIDE SEQUENCE</scope>
    <source>
        <strain evidence="4">JCM 4125</strain>
    </source>
</reference>
<sequence>MPVTTRPRRAGARAAALAALTVLGGTLTVAPAFAANNGDIKIHDIRTDEDEQENDPHVCEFYLAAFNFDPNETASWSIVTQPPSSGDAGASGQLTIEADGTAQSDDIELPPGHYKLSFLSADGDGGPGKQKTFWVDDCSSGSPSPSGSPSTQPPTTEPPTGEPSHGYSGGGNSGGGYSGGHHGGPHGGPPAGGGGAARDAAVGPVAGAVAVGLAAVGGAVWFRLRRRTHGVA</sequence>
<protein>
    <recommendedName>
        <fullName evidence="6">Secreted protein</fullName>
    </recommendedName>
</protein>
<keyword evidence="2" id="KW-0812">Transmembrane</keyword>
<feature type="transmembrane region" description="Helical" evidence="2">
    <location>
        <begin position="205"/>
        <end position="224"/>
    </location>
</feature>
<evidence type="ECO:0000256" key="3">
    <source>
        <dbReference type="SAM" id="SignalP"/>
    </source>
</evidence>
<feature type="signal peptide" evidence="3">
    <location>
        <begin position="1"/>
        <end position="34"/>
    </location>
</feature>
<feature type="compositionally biased region" description="Low complexity" evidence="1">
    <location>
        <begin position="139"/>
        <end position="150"/>
    </location>
</feature>
<feature type="compositionally biased region" description="Gly residues" evidence="1">
    <location>
        <begin position="167"/>
        <end position="196"/>
    </location>
</feature>
<feature type="chain" id="PRO_5038078728" description="Secreted protein" evidence="3">
    <location>
        <begin position="35"/>
        <end position="232"/>
    </location>
</feature>